<reference evidence="2 3" key="1">
    <citation type="submission" date="2019-12" db="EMBL/GenBank/DDBJ databases">
        <title>Novel species isolated from a subtropical stream in China.</title>
        <authorList>
            <person name="Lu H."/>
        </authorList>
    </citation>
    <scope>NUCLEOTIDE SEQUENCE [LARGE SCALE GENOMIC DNA]</scope>
    <source>
        <strain evidence="2 3">FT94W</strain>
    </source>
</reference>
<evidence type="ECO:0008006" key="4">
    <source>
        <dbReference type="Google" id="ProtNLM"/>
    </source>
</evidence>
<gene>
    <name evidence="2" type="ORF">GTP38_24840</name>
</gene>
<comment type="caution">
    <text evidence="2">The sequence shown here is derived from an EMBL/GenBank/DDBJ whole genome shotgun (WGS) entry which is preliminary data.</text>
</comment>
<feature type="region of interest" description="Disordered" evidence="1">
    <location>
        <begin position="29"/>
        <end position="57"/>
    </location>
</feature>
<feature type="compositionally biased region" description="Low complexity" evidence="1">
    <location>
        <begin position="32"/>
        <end position="43"/>
    </location>
</feature>
<dbReference type="RefSeq" id="WP_160992869.1">
    <property type="nucleotide sequence ID" value="NZ_WWCO01000036.1"/>
</dbReference>
<evidence type="ECO:0000313" key="2">
    <source>
        <dbReference type="EMBL" id="MYM37558.1"/>
    </source>
</evidence>
<sequence length="102" mass="11236">MTKFLMWLALAALVIFAIRSKIRQAQKRYQDQFRQQQQAAAQPQPQPQPQPGYKARAAAQAANDAEVMLQCAHCGVFYPASETVQTNGRDYCSAAHAALPSA</sequence>
<dbReference type="NCBIfam" id="NF041023">
    <property type="entry name" value="PP0621_fam"/>
    <property type="match status" value="1"/>
</dbReference>
<dbReference type="Proteomes" id="UP000449678">
    <property type="component" value="Unassembled WGS sequence"/>
</dbReference>
<evidence type="ECO:0000313" key="3">
    <source>
        <dbReference type="Proteomes" id="UP000449678"/>
    </source>
</evidence>
<name>A0ABW9VD48_9BURK</name>
<dbReference type="InterPro" id="IPR049708">
    <property type="entry name" value="PP0621-like"/>
</dbReference>
<proteinExistence type="predicted"/>
<evidence type="ECO:0000256" key="1">
    <source>
        <dbReference type="SAM" id="MobiDB-lite"/>
    </source>
</evidence>
<accession>A0ABW9VD48</accession>
<organism evidence="2 3">
    <name type="scientific">Duganella lactea</name>
    <dbReference type="NCBI Taxonomy" id="2692173"/>
    <lineage>
        <taxon>Bacteria</taxon>
        <taxon>Pseudomonadati</taxon>
        <taxon>Pseudomonadota</taxon>
        <taxon>Betaproteobacteria</taxon>
        <taxon>Burkholderiales</taxon>
        <taxon>Oxalobacteraceae</taxon>
        <taxon>Telluria group</taxon>
        <taxon>Duganella</taxon>
    </lineage>
</organism>
<keyword evidence="3" id="KW-1185">Reference proteome</keyword>
<protein>
    <recommendedName>
        <fullName evidence="4">Preprotein translocase subunit YajC</fullName>
    </recommendedName>
</protein>
<dbReference type="EMBL" id="WWCO01000036">
    <property type="protein sequence ID" value="MYM37558.1"/>
    <property type="molecule type" value="Genomic_DNA"/>
</dbReference>